<proteinExistence type="predicted"/>
<name>A0A173SVK7_9FIRM</name>
<accession>A0A173SVK7</accession>
<evidence type="ECO:0000313" key="1">
    <source>
        <dbReference type="EMBL" id="CUM93625.1"/>
    </source>
</evidence>
<organism evidence="1 2">
    <name type="scientific">Faecalibacterium prausnitzii</name>
    <dbReference type="NCBI Taxonomy" id="853"/>
    <lineage>
        <taxon>Bacteria</taxon>
        <taxon>Bacillati</taxon>
        <taxon>Bacillota</taxon>
        <taxon>Clostridia</taxon>
        <taxon>Eubacteriales</taxon>
        <taxon>Oscillospiraceae</taxon>
        <taxon>Faecalibacterium</taxon>
    </lineage>
</organism>
<dbReference type="Pfam" id="PF07505">
    <property type="entry name" value="DUF5131"/>
    <property type="match status" value="1"/>
</dbReference>
<protein>
    <submittedName>
        <fullName evidence="1">Bacteriophage protein gp37</fullName>
    </submittedName>
</protein>
<dbReference type="EMBL" id="CYXN01000007">
    <property type="protein sequence ID" value="CUM93625.1"/>
    <property type="molecule type" value="Genomic_DNA"/>
</dbReference>
<evidence type="ECO:0000313" key="2">
    <source>
        <dbReference type="Proteomes" id="UP000095649"/>
    </source>
</evidence>
<dbReference type="AlphaFoldDB" id="A0A173SVK7"/>
<dbReference type="Proteomes" id="UP000095649">
    <property type="component" value="Unassembled WGS sequence"/>
</dbReference>
<dbReference type="RefSeq" id="WP_347474461.1">
    <property type="nucleotide sequence ID" value="NZ_CYXN01000007.1"/>
</dbReference>
<dbReference type="InterPro" id="IPR011101">
    <property type="entry name" value="DUF5131"/>
</dbReference>
<sequence length="293" mass="34034">MSFLHDIWNPWHGCVKCSEGCQNCYMYFLDRMRDQNGAEIYKTKSGFSYPLQKDRTGHYKIQSGEQIRVCMTSDFFLEEADPWRAEAWDIMRQRSDVVFFLLTKRPQRVWECLPPDWGSGWDNIFFNVTCENQRRADERIPILFDLPFKHKGIMCAPFIGPVNIRQYLTAGQIEQVICGGENYDGARPCNFDWVKSLRQECVDANVTFCFIETGTVFIKDGKRYHLPSKQLQSRMAYKSGMNFQGSPIRFDLVDDWGYPIPQEDLYVPHFRANCETCGSNLICNGCSDCGKCL</sequence>
<reference evidence="1 2" key="1">
    <citation type="submission" date="2015-09" db="EMBL/GenBank/DDBJ databases">
        <authorList>
            <consortium name="Pathogen Informatics"/>
        </authorList>
    </citation>
    <scope>NUCLEOTIDE SEQUENCE [LARGE SCALE GENOMIC DNA]</scope>
    <source>
        <strain evidence="1 2">2789STDY5834970</strain>
    </source>
</reference>
<gene>
    <name evidence="1" type="ORF">ERS852582_01197</name>
</gene>